<organism evidence="1">
    <name type="scientific">Rhizophora mucronata</name>
    <name type="common">Asiatic mangrove</name>
    <dbReference type="NCBI Taxonomy" id="61149"/>
    <lineage>
        <taxon>Eukaryota</taxon>
        <taxon>Viridiplantae</taxon>
        <taxon>Streptophyta</taxon>
        <taxon>Embryophyta</taxon>
        <taxon>Tracheophyta</taxon>
        <taxon>Spermatophyta</taxon>
        <taxon>Magnoliopsida</taxon>
        <taxon>eudicotyledons</taxon>
        <taxon>Gunneridae</taxon>
        <taxon>Pentapetalae</taxon>
        <taxon>rosids</taxon>
        <taxon>fabids</taxon>
        <taxon>Malpighiales</taxon>
        <taxon>Rhizophoraceae</taxon>
        <taxon>Rhizophora</taxon>
    </lineage>
</organism>
<reference evidence="1" key="1">
    <citation type="submission" date="2018-02" db="EMBL/GenBank/DDBJ databases">
        <title>Rhizophora mucronata_Transcriptome.</title>
        <authorList>
            <person name="Meera S.P."/>
            <person name="Sreeshan A."/>
            <person name="Augustine A."/>
        </authorList>
    </citation>
    <scope>NUCLEOTIDE SEQUENCE</scope>
    <source>
        <tissue evidence="1">Leaf</tissue>
    </source>
</reference>
<accession>A0A2P2PN59</accession>
<name>A0A2P2PN59_RHIMU</name>
<protein>
    <submittedName>
        <fullName evidence="1">Uncharacterized protein</fullName>
    </submittedName>
</protein>
<dbReference type="AlphaFoldDB" id="A0A2P2PN59"/>
<sequence length="30" mass="3501">MNVCFIYWWELLRSWSDKCKCFGASVIASG</sequence>
<proteinExistence type="predicted"/>
<dbReference type="EMBL" id="GGEC01075631">
    <property type="protein sequence ID" value="MBX56115.1"/>
    <property type="molecule type" value="Transcribed_RNA"/>
</dbReference>
<evidence type="ECO:0000313" key="1">
    <source>
        <dbReference type="EMBL" id="MBX56115.1"/>
    </source>
</evidence>